<dbReference type="Pfam" id="PF20296">
    <property type="entry name" value="MTaX1"/>
    <property type="match status" value="1"/>
</dbReference>
<evidence type="ECO:0008006" key="5">
    <source>
        <dbReference type="Google" id="ProtNLM"/>
    </source>
</evidence>
<evidence type="ECO:0000313" key="4">
    <source>
        <dbReference type="Proteomes" id="UP000635606"/>
    </source>
</evidence>
<comment type="caution">
    <text evidence="3">The sequence shown here is derived from an EMBL/GenBank/DDBJ whole genome shotgun (WGS) entry which is preliminary data.</text>
</comment>
<gene>
    <name evidence="3" type="ORF">Voc01_103360</name>
</gene>
<organism evidence="3 4">
    <name type="scientific">Virgisporangium ochraceum</name>
    <dbReference type="NCBI Taxonomy" id="65505"/>
    <lineage>
        <taxon>Bacteria</taxon>
        <taxon>Bacillati</taxon>
        <taxon>Actinomycetota</taxon>
        <taxon>Actinomycetes</taxon>
        <taxon>Micromonosporales</taxon>
        <taxon>Micromonosporaceae</taxon>
        <taxon>Virgisporangium</taxon>
    </lineage>
</organism>
<reference evidence="3" key="1">
    <citation type="submission" date="2021-01" db="EMBL/GenBank/DDBJ databases">
        <title>Whole genome shotgun sequence of Virgisporangium ochraceum NBRC 16418.</title>
        <authorList>
            <person name="Komaki H."/>
            <person name="Tamura T."/>
        </authorList>
    </citation>
    <scope>NUCLEOTIDE SEQUENCE</scope>
    <source>
        <strain evidence="3">NBRC 16418</strain>
    </source>
</reference>
<dbReference type="AlphaFoldDB" id="A0A8J4A3X9"/>
<sequence>MPPSRADVAARIAAVAGPHVLTLINRNDGWPAHADLRLEDRTVPVDVYAAPVGLSHRNRDDIERRFQNPGSGRPITPADGRHPLLLGLWEDDPHLAVEHPVLACADPTLRGRATRVSVFVTVAALLEASERGWSTYVSNSGETIRCIRPELLPTSVEADLAGVAPPTAMVQNAVLASGLAETEDPAAAERARRATTSLVRASGFSRRVLSAYKMRCAMCGLGAGLAEGAHILPASAPGARDEVWNGVALCPNHHTAFDRHLIAVLPKTLEIAISDDLAQAARDDAAIRRFVETTFRTLAVPDDPSAYPLAAMLQQRREYFSDRYRWLQ</sequence>
<dbReference type="InterPro" id="IPR046894">
    <property type="entry name" value="MTaX1"/>
</dbReference>
<evidence type="ECO:0000259" key="1">
    <source>
        <dbReference type="Pfam" id="PF13391"/>
    </source>
</evidence>
<evidence type="ECO:0000313" key="3">
    <source>
        <dbReference type="EMBL" id="GIJ75419.1"/>
    </source>
</evidence>
<feature type="domain" description="HNH nuclease" evidence="1">
    <location>
        <begin position="216"/>
        <end position="264"/>
    </location>
</feature>
<dbReference type="Proteomes" id="UP000635606">
    <property type="component" value="Unassembled WGS sequence"/>
</dbReference>
<protein>
    <recommendedName>
        <fullName evidence="5">HNH nuclease domain-containing protein</fullName>
    </recommendedName>
</protein>
<dbReference type="EMBL" id="BOPH01000157">
    <property type="protein sequence ID" value="GIJ75419.1"/>
    <property type="molecule type" value="Genomic_DNA"/>
</dbReference>
<dbReference type="InterPro" id="IPR003615">
    <property type="entry name" value="HNH_nuc"/>
</dbReference>
<evidence type="ECO:0000259" key="2">
    <source>
        <dbReference type="Pfam" id="PF20296"/>
    </source>
</evidence>
<accession>A0A8J4A3X9</accession>
<dbReference type="RefSeq" id="WP_203935183.1">
    <property type="nucleotide sequence ID" value="NZ_BOPH01000157.1"/>
</dbReference>
<name>A0A8J4A3X9_9ACTN</name>
<dbReference type="Pfam" id="PF13391">
    <property type="entry name" value="HNH_2"/>
    <property type="match status" value="1"/>
</dbReference>
<dbReference type="CDD" id="cd00085">
    <property type="entry name" value="HNHc"/>
    <property type="match status" value="1"/>
</dbReference>
<feature type="domain" description="Methylase-associated X1" evidence="2">
    <location>
        <begin position="53"/>
        <end position="153"/>
    </location>
</feature>
<keyword evidence="4" id="KW-1185">Reference proteome</keyword>
<proteinExistence type="predicted"/>